<dbReference type="EMBL" id="SMFM01000002">
    <property type="protein sequence ID" value="TDD77116.1"/>
    <property type="molecule type" value="Genomic_DNA"/>
</dbReference>
<gene>
    <name evidence="1" type="ORF">E0F89_05825</name>
</gene>
<keyword evidence="2" id="KW-1185">Reference proteome</keyword>
<dbReference type="Proteomes" id="UP000295278">
    <property type="component" value="Unassembled WGS sequence"/>
</dbReference>
<sequence length="68" mass="7760">MDHTKTVKEAIDIKHKSSNGSCGTLIPDLAISTGIPYEELYPVLRVLYDQKYFVMKQGINGKMIFKRK</sequence>
<dbReference type="RefSeq" id="WP_131908912.1">
    <property type="nucleotide sequence ID" value="NZ_SMFM01000002.1"/>
</dbReference>
<name>A0A4R5AZ41_9FLAO</name>
<dbReference type="OrthoDB" id="1376578at2"/>
<comment type="caution">
    <text evidence="1">The sequence shown here is derived from an EMBL/GenBank/DDBJ whole genome shotgun (WGS) entry which is preliminary data.</text>
</comment>
<dbReference type="AlphaFoldDB" id="A0A4R5AZ41"/>
<protein>
    <submittedName>
        <fullName evidence="1">Uncharacterized protein</fullName>
    </submittedName>
</protein>
<reference evidence="1 2" key="1">
    <citation type="submission" date="2019-03" db="EMBL/GenBank/DDBJ databases">
        <title>Flavobacterium AT-3-2 sp. nov., isolated from arctic soil.</title>
        <authorList>
            <person name="Chaudhary D.K."/>
        </authorList>
    </citation>
    <scope>NUCLEOTIDE SEQUENCE [LARGE SCALE GENOMIC DNA]</scope>
    <source>
        <strain evidence="1 2">AT-3-2</strain>
    </source>
</reference>
<organism evidence="1 2">
    <name type="scientific">Flavobacterium caseinilyticum</name>
    <dbReference type="NCBI Taxonomy" id="2541732"/>
    <lineage>
        <taxon>Bacteria</taxon>
        <taxon>Pseudomonadati</taxon>
        <taxon>Bacteroidota</taxon>
        <taxon>Flavobacteriia</taxon>
        <taxon>Flavobacteriales</taxon>
        <taxon>Flavobacteriaceae</taxon>
        <taxon>Flavobacterium</taxon>
    </lineage>
</organism>
<evidence type="ECO:0000313" key="1">
    <source>
        <dbReference type="EMBL" id="TDD77116.1"/>
    </source>
</evidence>
<accession>A0A4R5AZ41</accession>
<proteinExistence type="predicted"/>
<evidence type="ECO:0000313" key="2">
    <source>
        <dbReference type="Proteomes" id="UP000295278"/>
    </source>
</evidence>